<keyword evidence="4" id="KW-0964">Secreted</keyword>
<keyword evidence="5" id="KW-0027">Amidation</keyword>
<dbReference type="GO" id="GO:0005576">
    <property type="term" value="C:extracellular region"/>
    <property type="evidence" value="ECO:0007669"/>
    <property type="project" value="UniProtKB-SubCell"/>
</dbReference>
<evidence type="ECO:0000256" key="3">
    <source>
        <dbReference type="ARBA" id="ARBA00010012"/>
    </source>
</evidence>
<comment type="subcellular location">
    <subcellularLocation>
        <location evidence="1">Cell projection</location>
        <location evidence="1">Neuron projection</location>
    </subcellularLocation>
    <subcellularLocation>
        <location evidence="2">Secreted</location>
    </subcellularLocation>
</comment>
<evidence type="ECO:0000313" key="7">
    <source>
        <dbReference type="EMBL" id="KAK1327796.1"/>
    </source>
</evidence>
<evidence type="ECO:0000256" key="2">
    <source>
        <dbReference type="ARBA" id="ARBA00004613"/>
    </source>
</evidence>
<dbReference type="PANTHER" id="PTHR16866:SF3">
    <property type="entry name" value="NEUROMEDIN-B"/>
    <property type="match status" value="1"/>
</dbReference>
<dbReference type="PROSITE" id="PS00257">
    <property type="entry name" value="BOMBESIN"/>
    <property type="match status" value="1"/>
</dbReference>
<dbReference type="EMBL" id="JAULJE010000025">
    <property type="protein sequence ID" value="KAK1327796.1"/>
    <property type="molecule type" value="Genomic_DNA"/>
</dbReference>
<dbReference type="PANTHER" id="PTHR16866">
    <property type="entry name" value="GASTRIN-RELEASING PEPTIDE"/>
    <property type="match status" value="1"/>
</dbReference>
<protein>
    <recommendedName>
        <fullName evidence="9">Neuromedin B</fullName>
    </recommendedName>
</protein>
<evidence type="ECO:0000256" key="5">
    <source>
        <dbReference type="ARBA" id="ARBA00022815"/>
    </source>
</evidence>
<evidence type="ECO:0000256" key="1">
    <source>
        <dbReference type="ARBA" id="ARBA00004487"/>
    </source>
</evidence>
<evidence type="ECO:0008006" key="9">
    <source>
        <dbReference type="Google" id="ProtNLM"/>
    </source>
</evidence>
<gene>
    <name evidence="7" type="ORF">QTO34_012704</name>
</gene>
<feature type="chain" id="PRO_5041230360" description="Neuromedin B" evidence="6">
    <location>
        <begin position="27"/>
        <end position="166"/>
    </location>
</feature>
<dbReference type="AlphaFoldDB" id="A0AA40LC67"/>
<feature type="signal peptide" evidence="6">
    <location>
        <begin position="1"/>
        <end position="26"/>
    </location>
</feature>
<evidence type="ECO:0000256" key="4">
    <source>
        <dbReference type="ARBA" id="ARBA00022525"/>
    </source>
</evidence>
<evidence type="ECO:0000313" key="8">
    <source>
        <dbReference type="Proteomes" id="UP001177744"/>
    </source>
</evidence>
<dbReference type="GO" id="GO:0031710">
    <property type="term" value="F:neuromedin B receptor binding"/>
    <property type="evidence" value="ECO:0007669"/>
    <property type="project" value="TreeGrafter"/>
</dbReference>
<dbReference type="GO" id="GO:0007218">
    <property type="term" value="P:neuropeptide signaling pathway"/>
    <property type="evidence" value="ECO:0007669"/>
    <property type="project" value="InterPro"/>
</dbReference>
<dbReference type="Pfam" id="PF02044">
    <property type="entry name" value="Bombesin"/>
    <property type="match status" value="1"/>
</dbReference>
<dbReference type="GO" id="GO:0005184">
    <property type="term" value="F:neuropeptide hormone activity"/>
    <property type="evidence" value="ECO:0007669"/>
    <property type="project" value="TreeGrafter"/>
</dbReference>
<keyword evidence="6" id="KW-0732">Signal</keyword>
<accession>A0AA40LC67</accession>
<organism evidence="7 8">
    <name type="scientific">Cnephaeus nilssonii</name>
    <name type="common">Northern bat</name>
    <name type="synonym">Eptesicus nilssonii</name>
    <dbReference type="NCBI Taxonomy" id="3371016"/>
    <lineage>
        <taxon>Eukaryota</taxon>
        <taxon>Metazoa</taxon>
        <taxon>Chordata</taxon>
        <taxon>Craniata</taxon>
        <taxon>Vertebrata</taxon>
        <taxon>Euteleostomi</taxon>
        <taxon>Mammalia</taxon>
        <taxon>Eutheria</taxon>
        <taxon>Laurasiatheria</taxon>
        <taxon>Chiroptera</taxon>
        <taxon>Yangochiroptera</taxon>
        <taxon>Vespertilionidae</taxon>
        <taxon>Cnephaeus</taxon>
    </lineage>
</organism>
<keyword evidence="8" id="KW-1185">Reference proteome</keyword>
<name>A0AA40LC67_CNENI</name>
<evidence type="ECO:0000256" key="6">
    <source>
        <dbReference type="SAM" id="SignalP"/>
    </source>
</evidence>
<dbReference type="GO" id="GO:0046887">
    <property type="term" value="P:positive regulation of hormone secretion"/>
    <property type="evidence" value="ECO:0007669"/>
    <property type="project" value="TreeGrafter"/>
</dbReference>
<dbReference type="Proteomes" id="UP001177744">
    <property type="component" value="Unassembled WGS sequence"/>
</dbReference>
<reference evidence="7" key="1">
    <citation type="submission" date="2023-06" db="EMBL/GenBank/DDBJ databases">
        <title>Reference genome for the Northern bat (Eptesicus nilssonii), a most northern bat species.</title>
        <authorList>
            <person name="Laine V.N."/>
            <person name="Pulliainen A.T."/>
            <person name="Lilley T.M."/>
        </authorList>
    </citation>
    <scope>NUCLEOTIDE SEQUENCE</scope>
    <source>
        <strain evidence="7">BLF_Eptnil</strain>
        <tissue evidence="7">Kidney</tissue>
    </source>
</reference>
<sequence length="166" mass="17710">MALRAGGARWLGAVLLFALLAASAASLSWDLREPRIRSRAGKIRVHPRGNLWATGHFMGKKSLEPPGSSLLKTAPHVSLGDQRLQLSHDLLRILLLKKALGMRPGGPAPHAQEAAGANAAEVMPLMRKTQQRGLDCAHPGKVLKGTLVVAPSGCKFWAQISVTPLL</sequence>
<comment type="similarity">
    <text evidence="3">Belongs to the bombesin/neuromedin-B/ranatensin family.</text>
</comment>
<comment type="caution">
    <text evidence="7">The sequence shown here is derived from an EMBL/GenBank/DDBJ whole genome shotgun (WGS) entry which is preliminary data.</text>
</comment>
<proteinExistence type="inferred from homology"/>
<dbReference type="InterPro" id="IPR000874">
    <property type="entry name" value="Bombesin"/>
</dbReference>
<dbReference type="GO" id="GO:0043005">
    <property type="term" value="C:neuron projection"/>
    <property type="evidence" value="ECO:0007669"/>
    <property type="project" value="UniProtKB-SubCell"/>
</dbReference>